<dbReference type="GO" id="GO:0005634">
    <property type="term" value="C:nucleus"/>
    <property type="evidence" value="ECO:0007669"/>
    <property type="project" value="UniProtKB-SubCell"/>
</dbReference>
<accession>A0A673KA84</accession>
<dbReference type="InterPro" id="IPR039091">
    <property type="entry name" value="AHR/AHRR"/>
</dbReference>
<organism evidence="7 8">
    <name type="scientific">Sinocyclocheilus rhinocerous</name>
    <dbReference type="NCBI Taxonomy" id="307959"/>
    <lineage>
        <taxon>Eukaryota</taxon>
        <taxon>Metazoa</taxon>
        <taxon>Chordata</taxon>
        <taxon>Craniata</taxon>
        <taxon>Vertebrata</taxon>
        <taxon>Euteleostomi</taxon>
        <taxon>Actinopterygii</taxon>
        <taxon>Neopterygii</taxon>
        <taxon>Teleostei</taxon>
        <taxon>Ostariophysi</taxon>
        <taxon>Cypriniformes</taxon>
        <taxon>Cyprinidae</taxon>
        <taxon>Cyprininae</taxon>
        <taxon>Sinocyclocheilus</taxon>
    </lineage>
</organism>
<dbReference type="Proteomes" id="UP000472270">
    <property type="component" value="Unassembled WGS sequence"/>
</dbReference>
<keyword evidence="8" id="KW-1185">Reference proteome</keyword>
<dbReference type="CDD" id="cd19696">
    <property type="entry name" value="bHLH-PAS_AhR_like"/>
    <property type="match status" value="1"/>
</dbReference>
<dbReference type="InterPro" id="IPR000014">
    <property type="entry name" value="PAS"/>
</dbReference>
<keyword evidence="5" id="KW-0539">Nucleus</keyword>
<dbReference type="InterPro" id="IPR036638">
    <property type="entry name" value="HLH_DNA-bd_sf"/>
</dbReference>
<feature type="domain" description="BHLH" evidence="6">
    <location>
        <begin position="22"/>
        <end position="75"/>
    </location>
</feature>
<dbReference type="GO" id="GO:0048513">
    <property type="term" value="P:animal organ development"/>
    <property type="evidence" value="ECO:0007669"/>
    <property type="project" value="UniProtKB-ARBA"/>
</dbReference>
<sequence>MPRAQCIQVSGPNPGMCLFTKHDDGTKSNPSKRHRDRLNGELGKLTALLPLPEEVRARLDKLSVLRLSVGYLKIKNYFTGESQRDSETSAFIPLRLQPAPGASVSLLSEGRLHGQPCPALNGFVLVVSTDGSIFYASPTIQDYLGFHQSKSFKNLTVPKFLNSILKYVILTYNPK</sequence>
<dbReference type="CDD" id="cd00130">
    <property type="entry name" value="PAS"/>
    <property type="match status" value="1"/>
</dbReference>
<proteinExistence type="predicted"/>
<keyword evidence="4" id="KW-0804">Transcription</keyword>
<evidence type="ECO:0000313" key="8">
    <source>
        <dbReference type="Proteomes" id="UP000472270"/>
    </source>
</evidence>
<name>A0A673KA84_9TELE</name>
<reference evidence="7" key="1">
    <citation type="submission" date="2025-08" db="UniProtKB">
        <authorList>
            <consortium name="Ensembl"/>
        </authorList>
    </citation>
    <scope>IDENTIFICATION</scope>
</reference>
<protein>
    <recommendedName>
        <fullName evidence="6">BHLH domain-containing protein</fullName>
    </recommendedName>
</protein>
<keyword evidence="3" id="KW-0238">DNA-binding</keyword>
<dbReference type="Gene3D" id="4.10.280.10">
    <property type="entry name" value="Helix-loop-helix DNA-binding domain"/>
    <property type="match status" value="1"/>
</dbReference>
<dbReference type="GO" id="GO:0000976">
    <property type="term" value="F:transcription cis-regulatory region binding"/>
    <property type="evidence" value="ECO:0007669"/>
    <property type="project" value="TreeGrafter"/>
</dbReference>
<dbReference type="GO" id="GO:0034751">
    <property type="term" value="C:aryl hydrocarbon receptor complex"/>
    <property type="evidence" value="ECO:0007669"/>
    <property type="project" value="TreeGrafter"/>
</dbReference>
<dbReference type="Gene3D" id="3.30.450.20">
    <property type="entry name" value="PAS domain"/>
    <property type="match status" value="1"/>
</dbReference>
<evidence type="ECO:0000313" key="7">
    <source>
        <dbReference type="Ensembl" id="ENSSRHP00000063389.1"/>
    </source>
</evidence>
<dbReference type="InterPro" id="IPR011598">
    <property type="entry name" value="bHLH_dom"/>
</dbReference>
<keyword evidence="2" id="KW-0805">Transcription regulation</keyword>
<evidence type="ECO:0000256" key="4">
    <source>
        <dbReference type="ARBA" id="ARBA00023163"/>
    </source>
</evidence>
<comment type="subcellular location">
    <subcellularLocation>
        <location evidence="1">Nucleus</location>
    </subcellularLocation>
</comment>
<evidence type="ECO:0000256" key="2">
    <source>
        <dbReference type="ARBA" id="ARBA00023015"/>
    </source>
</evidence>
<dbReference type="GO" id="GO:0046983">
    <property type="term" value="F:protein dimerization activity"/>
    <property type="evidence" value="ECO:0007669"/>
    <property type="project" value="InterPro"/>
</dbReference>
<dbReference type="GO" id="GO:0004879">
    <property type="term" value="F:nuclear receptor activity"/>
    <property type="evidence" value="ECO:0007669"/>
    <property type="project" value="TreeGrafter"/>
</dbReference>
<dbReference type="AlphaFoldDB" id="A0A673KA84"/>
<dbReference type="PANTHER" id="PTHR10649">
    <property type="entry name" value="ARYL HYDROCARBON RECEPTOR"/>
    <property type="match status" value="1"/>
</dbReference>
<dbReference type="GO" id="GO:0006805">
    <property type="term" value="P:xenobiotic metabolic process"/>
    <property type="evidence" value="ECO:0007669"/>
    <property type="project" value="InterPro"/>
</dbReference>
<dbReference type="Ensembl" id="ENSSRHT00000065150.1">
    <property type="protein sequence ID" value="ENSSRHP00000063389.1"/>
    <property type="gene ID" value="ENSSRHG00000031595.1"/>
</dbReference>
<dbReference type="SUPFAM" id="SSF47459">
    <property type="entry name" value="HLH, helix-loop-helix DNA-binding domain"/>
    <property type="match status" value="1"/>
</dbReference>
<evidence type="ECO:0000256" key="1">
    <source>
        <dbReference type="ARBA" id="ARBA00004123"/>
    </source>
</evidence>
<dbReference type="PROSITE" id="PS50888">
    <property type="entry name" value="BHLH"/>
    <property type="match status" value="1"/>
</dbReference>
<reference evidence="7" key="2">
    <citation type="submission" date="2025-09" db="UniProtKB">
        <authorList>
            <consortium name="Ensembl"/>
        </authorList>
    </citation>
    <scope>IDENTIFICATION</scope>
</reference>
<evidence type="ECO:0000259" key="6">
    <source>
        <dbReference type="PROSITE" id="PS50888"/>
    </source>
</evidence>
<evidence type="ECO:0000256" key="3">
    <source>
        <dbReference type="ARBA" id="ARBA00023125"/>
    </source>
</evidence>
<dbReference type="PANTHER" id="PTHR10649:SF17">
    <property type="entry name" value="ARYL HYDROCARBON RECEPTOR 2"/>
    <property type="match status" value="1"/>
</dbReference>
<evidence type="ECO:0000256" key="5">
    <source>
        <dbReference type="ARBA" id="ARBA00023242"/>
    </source>
</evidence>